<dbReference type="eggNOG" id="KOG2399">
    <property type="taxonomic scope" value="Eukaryota"/>
</dbReference>
<feature type="transmembrane region" description="Helical" evidence="8">
    <location>
        <begin position="424"/>
        <end position="448"/>
    </location>
</feature>
<feature type="transmembrane region" description="Helical" evidence="8">
    <location>
        <begin position="170"/>
        <end position="188"/>
    </location>
</feature>
<evidence type="ECO:0000256" key="2">
    <source>
        <dbReference type="ARBA" id="ARBA00008170"/>
    </source>
</evidence>
<keyword evidence="4 8" id="KW-0812">Transmembrane</keyword>
<evidence type="ECO:0000313" key="10">
    <source>
        <dbReference type="EMBL" id="EDK36185.2"/>
    </source>
</evidence>
<comment type="subcellular location">
    <subcellularLocation>
        <location evidence="1">Membrane</location>
        <topology evidence="1">Multi-pass membrane protein</topology>
    </subcellularLocation>
</comment>
<evidence type="ECO:0000256" key="7">
    <source>
        <dbReference type="SAM" id="MobiDB-lite"/>
    </source>
</evidence>
<feature type="transmembrane region" description="Helical" evidence="8">
    <location>
        <begin position="142"/>
        <end position="163"/>
    </location>
</feature>
<gene>
    <name evidence="10" type="ORF">PGUG_00283</name>
</gene>
<keyword evidence="3" id="KW-0813">Transport</keyword>
<protein>
    <recommendedName>
        <fullName evidence="9">Sodium/calcium exchanger membrane region domain-containing protein</fullName>
    </recommendedName>
</protein>
<dbReference type="InterPro" id="IPR004837">
    <property type="entry name" value="NaCa_Exmemb"/>
</dbReference>
<dbReference type="KEGG" id="pgu:PGUG_00283"/>
<evidence type="ECO:0000313" key="11">
    <source>
        <dbReference type="Proteomes" id="UP000001997"/>
    </source>
</evidence>
<dbReference type="GO" id="GO:0016020">
    <property type="term" value="C:membrane"/>
    <property type="evidence" value="ECO:0007669"/>
    <property type="project" value="UniProtKB-SubCell"/>
</dbReference>
<feature type="transmembrane region" description="Helical" evidence="8">
    <location>
        <begin position="194"/>
        <end position="214"/>
    </location>
</feature>
<feature type="domain" description="Sodium/calcium exchanger membrane region" evidence="9">
    <location>
        <begin position="390"/>
        <end position="536"/>
    </location>
</feature>
<evidence type="ECO:0000259" key="9">
    <source>
        <dbReference type="Pfam" id="PF01699"/>
    </source>
</evidence>
<keyword evidence="11" id="KW-1185">Reference proteome</keyword>
<dbReference type="GO" id="GO:0006874">
    <property type="term" value="P:intracellular calcium ion homeostasis"/>
    <property type="evidence" value="ECO:0007669"/>
    <property type="project" value="TreeGrafter"/>
</dbReference>
<sequence length="542" mass="59879">MNLSSDLSMGGSMGLSVFKNHASDIVCDIRGHTDTCSYIAAHCDGYFNIAKYYYCSPQASSWLFTVFFCFGIFLALVALFGCLSLIVASLFFPNVNYFTNACGWNNRILSVMLLPLTNAIPDVVSYYVTLRSNSVDLVLGQLIGSIMVMFTVIIGSISFFCPFTVTDSRWVLRDFAWVVAVLVLFLYILSDGKITTAECAIMVLSFVVYLFYLGQYDQSAATQKQDREYTRELAHSPNFSPGSPKSPKSPTLSSPGSPIFSNFSNSELLRPVSPLSLKSGSSVGSDGPVFEEVVDILENRDAHRHFFIWIFHRIIDFVEKLLALVVPVVSEETSSTPISRIWFSAVVPLVSNFEFGFTENWEIMVPIVLVAILVTEAAYQHTRSRKVVASIIGVYMSMVVISQISQAVLRLLKNLGVLLKISDYMLGLVVFSISNSITDIITNITISVTVDPIYGVNCSLGSPIILILLGIGVNGLLVHAAGQTLQFQVHQNLIISASGVLLVMLFYLAYIPLNKWHLDRKLGVIVWLWAIGITVLNCVMDQ</sequence>
<dbReference type="OrthoDB" id="407410at2759"/>
<name>A5DAH8_PICGU</name>
<feature type="transmembrane region" description="Helical" evidence="8">
    <location>
        <begin position="387"/>
        <end position="412"/>
    </location>
</feature>
<feature type="transmembrane region" description="Helical" evidence="8">
    <location>
        <begin position="493"/>
        <end position="510"/>
    </location>
</feature>
<dbReference type="GO" id="GO:0008324">
    <property type="term" value="F:monoatomic cation transmembrane transporter activity"/>
    <property type="evidence" value="ECO:0007669"/>
    <property type="project" value="TreeGrafter"/>
</dbReference>
<accession>A5DAH8</accession>
<feature type="compositionally biased region" description="Low complexity" evidence="7">
    <location>
        <begin position="236"/>
        <end position="255"/>
    </location>
</feature>
<dbReference type="AlphaFoldDB" id="A5DAH8"/>
<feature type="transmembrane region" description="Helical" evidence="8">
    <location>
        <begin position="522"/>
        <end position="540"/>
    </location>
</feature>
<dbReference type="Pfam" id="PF01699">
    <property type="entry name" value="Na_Ca_ex"/>
    <property type="match status" value="2"/>
</dbReference>
<feature type="transmembrane region" description="Helical" evidence="8">
    <location>
        <begin position="62"/>
        <end position="87"/>
    </location>
</feature>
<evidence type="ECO:0000256" key="3">
    <source>
        <dbReference type="ARBA" id="ARBA00022448"/>
    </source>
</evidence>
<dbReference type="VEuPathDB" id="FungiDB:PGUG_00283"/>
<dbReference type="RefSeq" id="XP_001486906.2">
    <property type="nucleotide sequence ID" value="XM_001486856.1"/>
</dbReference>
<reference evidence="10 11" key="1">
    <citation type="journal article" date="2009" name="Nature">
        <title>Evolution of pathogenicity and sexual reproduction in eight Candida genomes.</title>
        <authorList>
            <person name="Butler G."/>
            <person name="Rasmussen M.D."/>
            <person name="Lin M.F."/>
            <person name="Santos M.A."/>
            <person name="Sakthikumar S."/>
            <person name="Munro C.A."/>
            <person name="Rheinbay E."/>
            <person name="Grabherr M."/>
            <person name="Forche A."/>
            <person name="Reedy J.L."/>
            <person name="Agrafioti I."/>
            <person name="Arnaud M.B."/>
            <person name="Bates S."/>
            <person name="Brown A.J."/>
            <person name="Brunke S."/>
            <person name="Costanzo M.C."/>
            <person name="Fitzpatrick D.A."/>
            <person name="de Groot P.W."/>
            <person name="Harris D."/>
            <person name="Hoyer L.L."/>
            <person name="Hube B."/>
            <person name="Klis F.M."/>
            <person name="Kodira C."/>
            <person name="Lennard N."/>
            <person name="Logue M.E."/>
            <person name="Martin R."/>
            <person name="Neiman A.M."/>
            <person name="Nikolaou E."/>
            <person name="Quail M.A."/>
            <person name="Quinn J."/>
            <person name="Santos M.C."/>
            <person name="Schmitzberger F.F."/>
            <person name="Sherlock G."/>
            <person name="Shah P."/>
            <person name="Silverstein K.A."/>
            <person name="Skrzypek M.S."/>
            <person name="Soll D."/>
            <person name="Staggs R."/>
            <person name="Stansfield I."/>
            <person name="Stumpf M.P."/>
            <person name="Sudbery P.E."/>
            <person name="Srikantha T."/>
            <person name="Zeng Q."/>
            <person name="Berman J."/>
            <person name="Berriman M."/>
            <person name="Heitman J."/>
            <person name="Gow N.A."/>
            <person name="Lorenz M.C."/>
            <person name="Birren B.W."/>
            <person name="Kellis M."/>
            <person name="Cuomo C.A."/>
        </authorList>
    </citation>
    <scope>NUCLEOTIDE SEQUENCE [LARGE SCALE GENOMIC DNA]</scope>
    <source>
        <strain evidence="11">ATCC 6260 / CBS 566 / DSM 6381 / JCM 1539 / NBRC 10279 / NRRL Y-324</strain>
    </source>
</reference>
<organism evidence="10 11">
    <name type="scientific">Meyerozyma guilliermondii (strain ATCC 6260 / CBS 566 / DSM 6381 / JCM 1539 / NBRC 10279 / NRRL Y-324)</name>
    <name type="common">Yeast</name>
    <name type="synonym">Candida guilliermondii</name>
    <dbReference type="NCBI Taxonomy" id="294746"/>
    <lineage>
        <taxon>Eukaryota</taxon>
        <taxon>Fungi</taxon>
        <taxon>Dikarya</taxon>
        <taxon>Ascomycota</taxon>
        <taxon>Saccharomycotina</taxon>
        <taxon>Pichiomycetes</taxon>
        <taxon>Debaryomycetaceae</taxon>
        <taxon>Meyerozyma</taxon>
    </lineage>
</organism>
<evidence type="ECO:0000256" key="8">
    <source>
        <dbReference type="SAM" id="Phobius"/>
    </source>
</evidence>
<evidence type="ECO:0000256" key="5">
    <source>
        <dbReference type="ARBA" id="ARBA00022989"/>
    </source>
</evidence>
<feature type="domain" description="Sodium/calcium exchanger membrane region" evidence="9">
    <location>
        <begin position="74"/>
        <end position="213"/>
    </location>
</feature>
<dbReference type="InParanoid" id="A5DAH8"/>
<dbReference type="InterPro" id="IPR044880">
    <property type="entry name" value="NCX_ion-bd_dom_sf"/>
</dbReference>
<comment type="similarity">
    <text evidence="2">Belongs to the Ca(2+):cation antiporter (CaCA) (TC 2.A.19) family.</text>
</comment>
<proteinExistence type="inferred from homology"/>
<dbReference type="Gene3D" id="1.20.1420.30">
    <property type="entry name" value="NCX, central ion-binding region"/>
    <property type="match status" value="2"/>
</dbReference>
<dbReference type="PANTHER" id="PTHR12266">
    <property type="entry name" value="NA+/CA2+ K+ INDEPENDENT EXCHANGER"/>
    <property type="match status" value="1"/>
</dbReference>
<evidence type="ECO:0000256" key="4">
    <source>
        <dbReference type="ARBA" id="ARBA00022692"/>
    </source>
</evidence>
<dbReference type="PANTHER" id="PTHR12266:SF0">
    <property type="entry name" value="MITOCHONDRIAL SODIUM_CALCIUM EXCHANGER PROTEIN"/>
    <property type="match status" value="1"/>
</dbReference>
<dbReference type="Proteomes" id="UP000001997">
    <property type="component" value="Unassembled WGS sequence"/>
</dbReference>
<evidence type="ECO:0000256" key="6">
    <source>
        <dbReference type="ARBA" id="ARBA00023136"/>
    </source>
</evidence>
<feature type="region of interest" description="Disordered" evidence="7">
    <location>
        <begin position="234"/>
        <end position="255"/>
    </location>
</feature>
<evidence type="ECO:0000256" key="1">
    <source>
        <dbReference type="ARBA" id="ARBA00004141"/>
    </source>
</evidence>
<feature type="transmembrane region" description="Helical" evidence="8">
    <location>
        <begin position="108"/>
        <end position="130"/>
    </location>
</feature>
<dbReference type="InterPro" id="IPR051359">
    <property type="entry name" value="CaCA_antiporter"/>
</dbReference>
<feature type="transmembrane region" description="Helical" evidence="8">
    <location>
        <begin position="460"/>
        <end position="481"/>
    </location>
</feature>
<dbReference type="HOGENOM" id="CLU_004979_2_2_1"/>
<dbReference type="OMA" id="LGYIVCP"/>
<keyword evidence="6 8" id="KW-0472">Membrane</keyword>
<dbReference type="EMBL" id="CH408155">
    <property type="protein sequence ID" value="EDK36185.2"/>
    <property type="molecule type" value="Genomic_DNA"/>
</dbReference>
<keyword evidence="5 8" id="KW-1133">Transmembrane helix</keyword>
<dbReference type="GeneID" id="5129295"/>